<dbReference type="SUPFAM" id="SSF53300">
    <property type="entry name" value="vWA-like"/>
    <property type="match status" value="1"/>
</dbReference>
<organism evidence="1 2">
    <name type="scientific">Candidatus Niyogibacteria bacterium RIFCSPLOWO2_01_FULL_45_48</name>
    <dbReference type="NCBI Taxonomy" id="1801724"/>
    <lineage>
        <taxon>Bacteria</taxon>
        <taxon>Candidatus Niyogiibacteriota</taxon>
    </lineage>
</organism>
<evidence type="ECO:0000313" key="1">
    <source>
        <dbReference type="EMBL" id="OGZ30579.1"/>
    </source>
</evidence>
<accession>A0A1G2EXQ3</accession>
<dbReference type="AlphaFoldDB" id="A0A1G2EXQ3"/>
<evidence type="ECO:0008006" key="3">
    <source>
        <dbReference type="Google" id="ProtNLM"/>
    </source>
</evidence>
<protein>
    <recommendedName>
        <fullName evidence="3">VWFA domain-containing protein</fullName>
    </recommendedName>
</protein>
<dbReference type="EMBL" id="MHMQ01000017">
    <property type="protein sequence ID" value="OGZ30579.1"/>
    <property type="molecule type" value="Genomic_DNA"/>
</dbReference>
<name>A0A1G2EXQ3_9BACT</name>
<evidence type="ECO:0000313" key="2">
    <source>
        <dbReference type="Proteomes" id="UP000177486"/>
    </source>
</evidence>
<proteinExistence type="predicted"/>
<sequence length="249" mass="26377">MPRLNDGISTHKIGRSGFSFTGARIERLGSTEYTLVTAAIDETGSVNGFQHELKKMLETAVEACKKSPRSDNLLLRTLYFSSKYTNGVNEIHGFKPLAEINPADYPDIKPGGWTPLNDAVFSSLGAMNTYGKQLADEDFGVNGIVFVITDGGENSSVATMNMVKTEAEKAVSGEILESVISVLVGINASDCADELARFKDEAGMTHFINAGEATKGKLAKLAAFVSSSVSSQSQALGTGGPSQNISPTI</sequence>
<dbReference type="Gene3D" id="3.40.50.410">
    <property type="entry name" value="von Willebrand factor, type A domain"/>
    <property type="match status" value="1"/>
</dbReference>
<reference evidence="1 2" key="1">
    <citation type="journal article" date="2016" name="Nat. Commun.">
        <title>Thousands of microbial genomes shed light on interconnected biogeochemical processes in an aquifer system.</title>
        <authorList>
            <person name="Anantharaman K."/>
            <person name="Brown C.T."/>
            <person name="Hug L.A."/>
            <person name="Sharon I."/>
            <person name="Castelle C.J."/>
            <person name="Probst A.J."/>
            <person name="Thomas B.C."/>
            <person name="Singh A."/>
            <person name="Wilkins M.J."/>
            <person name="Karaoz U."/>
            <person name="Brodie E.L."/>
            <person name="Williams K.H."/>
            <person name="Hubbard S.S."/>
            <person name="Banfield J.F."/>
        </authorList>
    </citation>
    <scope>NUCLEOTIDE SEQUENCE [LARGE SCALE GENOMIC DNA]</scope>
</reference>
<gene>
    <name evidence="1" type="ORF">A2931_02655</name>
</gene>
<comment type="caution">
    <text evidence="1">The sequence shown here is derived from an EMBL/GenBank/DDBJ whole genome shotgun (WGS) entry which is preliminary data.</text>
</comment>
<dbReference type="Proteomes" id="UP000177486">
    <property type="component" value="Unassembled WGS sequence"/>
</dbReference>
<dbReference type="InterPro" id="IPR036465">
    <property type="entry name" value="vWFA_dom_sf"/>
</dbReference>